<gene>
    <name evidence="3" type="ORF">AX660_08380</name>
</gene>
<dbReference type="Proteomes" id="UP000070299">
    <property type="component" value="Unassembled WGS sequence"/>
</dbReference>
<dbReference type="CDD" id="cd00118">
    <property type="entry name" value="LysM"/>
    <property type="match status" value="1"/>
</dbReference>
<evidence type="ECO:0000256" key="1">
    <source>
        <dbReference type="SAM" id="SignalP"/>
    </source>
</evidence>
<dbReference type="PANTHER" id="PTHR34700">
    <property type="entry name" value="POTASSIUM BINDING PROTEIN KBP"/>
    <property type="match status" value="1"/>
</dbReference>
<dbReference type="InterPro" id="IPR052196">
    <property type="entry name" value="Bact_Kbp"/>
</dbReference>
<dbReference type="SUPFAM" id="SSF54106">
    <property type="entry name" value="LysM domain"/>
    <property type="match status" value="1"/>
</dbReference>
<dbReference type="EMBL" id="LSNE01000003">
    <property type="protein sequence ID" value="KXI30011.1"/>
    <property type="molecule type" value="Genomic_DNA"/>
</dbReference>
<dbReference type="AlphaFoldDB" id="A0A136A460"/>
<feature type="domain" description="LysM" evidence="2">
    <location>
        <begin position="33"/>
        <end position="81"/>
    </location>
</feature>
<keyword evidence="4" id="KW-1185">Reference proteome</keyword>
<feature type="signal peptide" evidence="1">
    <location>
        <begin position="1"/>
        <end position="22"/>
    </location>
</feature>
<evidence type="ECO:0000313" key="3">
    <source>
        <dbReference type="EMBL" id="KXI30011.1"/>
    </source>
</evidence>
<dbReference type="Gene3D" id="3.10.350.10">
    <property type="entry name" value="LysM domain"/>
    <property type="match status" value="1"/>
</dbReference>
<dbReference type="InterPro" id="IPR036779">
    <property type="entry name" value="LysM_dom_sf"/>
</dbReference>
<comment type="caution">
    <text evidence="3">The sequence shown here is derived from an EMBL/GenBank/DDBJ whole genome shotgun (WGS) entry which is preliminary data.</text>
</comment>
<dbReference type="PANTHER" id="PTHR34700:SF4">
    <property type="entry name" value="PHAGE-LIKE ELEMENT PBSX PROTEIN XKDP"/>
    <property type="match status" value="1"/>
</dbReference>
<dbReference type="STRING" id="1799789.AX660_08380"/>
<sequence>MMSKKILNFLTALILLPALCWADVINIKQDAPQRYVVQKGDTLWDISKMYLDKPWLWPELWRTNVHIQNPHLIYPGDELLLRQNEQGEMVLELSRQEAKTVIKMSPQGSKLVKEPDPIPALPWSVIKPFIEDDQIMQQVDYERHPYILGNQDGSVLFASNNLTLSKASRSYQSNFKVLRKQNEIYDLSGNFIGLQIRHVANAEAVDAELDNQRLVKIEDANYEVKRGDRLVPDENKSPDSIMLSAAQEQRGYIIDDLEQHRLLGKYNVVIIDLGAEQVSAGMVMGIYTNGPNIIDDEKPKYKGENNPMANAFIMDSDIIQPALKIGEVIVFKVFEKASYALITKSSKVIKRGAIVAKP</sequence>
<dbReference type="InterPro" id="IPR018392">
    <property type="entry name" value="LysM"/>
</dbReference>
<evidence type="ECO:0000259" key="2">
    <source>
        <dbReference type="PROSITE" id="PS51782"/>
    </source>
</evidence>
<name>A0A136A460_9ALTE</name>
<feature type="chain" id="PRO_5007469506" evidence="1">
    <location>
        <begin position="23"/>
        <end position="358"/>
    </location>
</feature>
<evidence type="ECO:0000313" key="4">
    <source>
        <dbReference type="Proteomes" id="UP000070299"/>
    </source>
</evidence>
<dbReference type="Pfam" id="PF01476">
    <property type="entry name" value="LysM"/>
    <property type="match status" value="1"/>
</dbReference>
<dbReference type="PROSITE" id="PS51782">
    <property type="entry name" value="LYSM"/>
    <property type="match status" value="1"/>
</dbReference>
<dbReference type="SMART" id="SM00257">
    <property type="entry name" value="LysM"/>
    <property type="match status" value="1"/>
</dbReference>
<organism evidence="3 4">
    <name type="scientific">Paraglaciecola hydrolytica</name>
    <dbReference type="NCBI Taxonomy" id="1799789"/>
    <lineage>
        <taxon>Bacteria</taxon>
        <taxon>Pseudomonadati</taxon>
        <taxon>Pseudomonadota</taxon>
        <taxon>Gammaproteobacteria</taxon>
        <taxon>Alteromonadales</taxon>
        <taxon>Alteromonadaceae</taxon>
        <taxon>Paraglaciecola</taxon>
    </lineage>
</organism>
<dbReference type="RefSeq" id="WP_082768744.1">
    <property type="nucleotide sequence ID" value="NZ_LSNE01000003.1"/>
</dbReference>
<reference evidence="4" key="1">
    <citation type="submission" date="2016-02" db="EMBL/GenBank/DDBJ databases">
        <authorList>
            <person name="Schultz-Johansen M."/>
            <person name="Glaring M.A."/>
            <person name="Bech P.K."/>
            <person name="Stougaard P."/>
        </authorList>
    </citation>
    <scope>NUCLEOTIDE SEQUENCE [LARGE SCALE GENOMIC DNA]</scope>
    <source>
        <strain evidence="4">S66</strain>
    </source>
</reference>
<keyword evidence="1" id="KW-0732">Signal</keyword>
<protein>
    <submittedName>
        <fullName evidence="3">Peptidoglycan-binding protein</fullName>
    </submittedName>
</protein>
<proteinExistence type="predicted"/>
<accession>A0A136A460</accession>
<dbReference type="OrthoDB" id="9765158at2"/>